<dbReference type="OrthoDB" id="2938162at2759"/>
<keyword evidence="3" id="KW-1185">Reference proteome</keyword>
<accession>A0A8H5HYT5</accession>
<organism evidence="2 3">
    <name type="scientific">Collybiopsis confluens</name>
    <dbReference type="NCBI Taxonomy" id="2823264"/>
    <lineage>
        <taxon>Eukaryota</taxon>
        <taxon>Fungi</taxon>
        <taxon>Dikarya</taxon>
        <taxon>Basidiomycota</taxon>
        <taxon>Agaricomycotina</taxon>
        <taxon>Agaricomycetes</taxon>
        <taxon>Agaricomycetidae</taxon>
        <taxon>Agaricales</taxon>
        <taxon>Marasmiineae</taxon>
        <taxon>Omphalotaceae</taxon>
        <taxon>Collybiopsis</taxon>
    </lineage>
</organism>
<dbReference type="Proteomes" id="UP000518752">
    <property type="component" value="Unassembled WGS sequence"/>
</dbReference>
<dbReference type="AlphaFoldDB" id="A0A8H5HYT5"/>
<name>A0A8H5HYT5_9AGAR</name>
<evidence type="ECO:0000313" key="3">
    <source>
        <dbReference type="Proteomes" id="UP000518752"/>
    </source>
</evidence>
<gene>
    <name evidence="2" type="ORF">D9757_001634</name>
</gene>
<feature type="region of interest" description="Disordered" evidence="1">
    <location>
        <begin position="103"/>
        <end position="176"/>
    </location>
</feature>
<dbReference type="EMBL" id="JAACJN010000008">
    <property type="protein sequence ID" value="KAF5391879.1"/>
    <property type="molecule type" value="Genomic_DNA"/>
</dbReference>
<comment type="caution">
    <text evidence="2">The sequence shown here is derived from an EMBL/GenBank/DDBJ whole genome shotgun (WGS) entry which is preliminary data.</text>
</comment>
<evidence type="ECO:0000256" key="1">
    <source>
        <dbReference type="SAM" id="MobiDB-lite"/>
    </source>
</evidence>
<protein>
    <submittedName>
        <fullName evidence="2">Uncharacterized protein</fullName>
    </submittedName>
</protein>
<reference evidence="2 3" key="1">
    <citation type="journal article" date="2020" name="ISME J.">
        <title>Uncovering the hidden diversity of litter-decomposition mechanisms in mushroom-forming fungi.</title>
        <authorList>
            <person name="Floudas D."/>
            <person name="Bentzer J."/>
            <person name="Ahren D."/>
            <person name="Johansson T."/>
            <person name="Persson P."/>
            <person name="Tunlid A."/>
        </authorList>
    </citation>
    <scope>NUCLEOTIDE SEQUENCE [LARGE SCALE GENOMIC DNA]</scope>
    <source>
        <strain evidence="2 3">CBS 406.79</strain>
    </source>
</reference>
<feature type="compositionally biased region" description="Basic and acidic residues" evidence="1">
    <location>
        <begin position="122"/>
        <end position="131"/>
    </location>
</feature>
<proteinExistence type="predicted"/>
<sequence>MLNSKSANSAANVGALLASTPDIALHYISSDEDLPPSSPGSRKRPRSHNDLLSFNYEICAKYNLLCAKAHGDKFQLESGEPDLPLLREILRYIEGRKALLESSPTPLPFSTPRKTRKVKRMARVERSRDDENSCDETPPFKKTYGSGSGPASGLGTRKLSLYRPNHPPSSTSSPTTFDLLLQHEESLCLDSPRSPNSDASVPSKLTVIKPTFCPPQTSNTDLSRVFIISDDEAETDPETARKDLGRSDLYKRLIAYRRKASTALARLPEDILPLATIQRLDERPSADYKGLEKILAETSNIPECNVEERKAYTDVKLDECGAELISLCAEYSKPPHAQTSKKTISGTCEHIRRTVSVHQHTTTNRSINLDKPRYDG</sequence>
<evidence type="ECO:0000313" key="2">
    <source>
        <dbReference type="EMBL" id="KAF5391879.1"/>
    </source>
</evidence>